<keyword evidence="7 10" id="KW-1133">Transmembrane helix</keyword>
<feature type="transmembrane region" description="Helical" evidence="10">
    <location>
        <begin position="41"/>
        <end position="63"/>
    </location>
</feature>
<comment type="subcellular location">
    <subcellularLocation>
        <location evidence="1">Endosome membrane</location>
        <topology evidence="1">Multi-pass membrane protein</topology>
    </subcellularLocation>
    <subcellularLocation>
        <location evidence="2">Golgi apparatus membrane</location>
        <topology evidence="2">Multi-pass membrane protein</topology>
    </subcellularLocation>
</comment>
<keyword evidence="9 10" id="KW-0472">Membrane</keyword>
<evidence type="ECO:0000256" key="1">
    <source>
        <dbReference type="ARBA" id="ARBA00004337"/>
    </source>
</evidence>
<feature type="transmembrane region" description="Helical" evidence="10">
    <location>
        <begin position="147"/>
        <end position="180"/>
    </location>
</feature>
<evidence type="ECO:0000313" key="12">
    <source>
        <dbReference type="Proteomes" id="UP001370490"/>
    </source>
</evidence>
<dbReference type="GO" id="GO:0072657">
    <property type="term" value="P:protein localization to membrane"/>
    <property type="evidence" value="ECO:0007669"/>
    <property type="project" value="TreeGrafter"/>
</dbReference>
<sequence>MLFLQHLRNDLRRCSNGDEEGDAEVGWKHIRGDVFRYPPCISLFCAILGGGTQFFTIATALELHNLYASIWGYKIYTLPIILFVTFIILIITVGILSVGFTCIQLSVEDYEWWWRSVLRGGSVAIFMFLYLVYFYAKSSMRSFLQPAFFLGYNVCMCYAFFLMLRAVSFSVSLTFIRYIYHAVK</sequence>
<evidence type="ECO:0000256" key="9">
    <source>
        <dbReference type="ARBA" id="ARBA00023136"/>
    </source>
</evidence>
<comment type="caution">
    <text evidence="11">The sequence shown here is derived from an EMBL/GenBank/DDBJ whole genome shotgun (WGS) entry which is preliminary data.</text>
</comment>
<keyword evidence="12" id="KW-1185">Reference proteome</keyword>
<keyword evidence="4 10" id="KW-0812">Transmembrane</keyword>
<proteinExistence type="inferred from homology"/>
<name>A0AAN8VLG2_9MAGN</name>
<protein>
    <recommendedName>
        <fullName evidence="10">Transmembrane 9 superfamily member</fullName>
    </recommendedName>
</protein>
<evidence type="ECO:0000256" key="5">
    <source>
        <dbReference type="ARBA" id="ARBA00022729"/>
    </source>
</evidence>
<comment type="caution">
    <text evidence="10">Lacks conserved residue(s) required for the propagation of feature annotation.</text>
</comment>
<dbReference type="InterPro" id="IPR004240">
    <property type="entry name" value="EMP70"/>
</dbReference>
<dbReference type="Proteomes" id="UP001370490">
    <property type="component" value="Unassembled WGS sequence"/>
</dbReference>
<evidence type="ECO:0000256" key="3">
    <source>
        <dbReference type="ARBA" id="ARBA00005227"/>
    </source>
</evidence>
<evidence type="ECO:0000256" key="7">
    <source>
        <dbReference type="ARBA" id="ARBA00022989"/>
    </source>
</evidence>
<evidence type="ECO:0000256" key="4">
    <source>
        <dbReference type="ARBA" id="ARBA00022692"/>
    </source>
</evidence>
<evidence type="ECO:0000256" key="10">
    <source>
        <dbReference type="RuleBase" id="RU363079"/>
    </source>
</evidence>
<feature type="transmembrane region" description="Helical" evidence="10">
    <location>
        <begin position="112"/>
        <end position="135"/>
    </location>
</feature>
<dbReference type="AlphaFoldDB" id="A0AAN8VLG2"/>
<evidence type="ECO:0000313" key="11">
    <source>
        <dbReference type="EMBL" id="KAK6936215.1"/>
    </source>
</evidence>
<evidence type="ECO:0000256" key="6">
    <source>
        <dbReference type="ARBA" id="ARBA00022753"/>
    </source>
</evidence>
<dbReference type="Pfam" id="PF02990">
    <property type="entry name" value="EMP70"/>
    <property type="match status" value="1"/>
</dbReference>
<gene>
    <name evidence="11" type="ORF">RJ641_033245</name>
</gene>
<keyword evidence="6" id="KW-0967">Endosome</keyword>
<dbReference type="PANTHER" id="PTHR10766:SF119">
    <property type="entry name" value="TRANSMEMBRANE 9 SUPERFAMILY MEMBER 5"/>
    <property type="match status" value="1"/>
</dbReference>
<reference evidence="11 12" key="1">
    <citation type="submission" date="2023-12" db="EMBL/GenBank/DDBJ databases">
        <title>A high-quality genome assembly for Dillenia turbinata (Dilleniales).</title>
        <authorList>
            <person name="Chanderbali A."/>
        </authorList>
    </citation>
    <scope>NUCLEOTIDE SEQUENCE [LARGE SCALE GENOMIC DNA]</scope>
    <source>
        <strain evidence="11">LSX21</strain>
        <tissue evidence="11">Leaf</tissue>
    </source>
</reference>
<organism evidence="11 12">
    <name type="scientific">Dillenia turbinata</name>
    <dbReference type="NCBI Taxonomy" id="194707"/>
    <lineage>
        <taxon>Eukaryota</taxon>
        <taxon>Viridiplantae</taxon>
        <taxon>Streptophyta</taxon>
        <taxon>Embryophyta</taxon>
        <taxon>Tracheophyta</taxon>
        <taxon>Spermatophyta</taxon>
        <taxon>Magnoliopsida</taxon>
        <taxon>eudicotyledons</taxon>
        <taxon>Gunneridae</taxon>
        <taxon>Pentapetalae</taxon>
        <taxon>Dilleniales</taxon>
        <taxon>Dilleniaceae</taxon>
        <taxon>Dillenia</taxon>
    </lineage>
</organism>
<keyword evidence="8" id="KW-0333">Golgi apparatus</keyword>
<evidence type="ECO:0000256" key="8">
    <source>
        <dbReference type="ARBA" id="ARBA00023034"/>
    </source>
</evidence>
<comment type="similarity">
    <text evidence="3 10">Belongs to the nonaspanin (TM9SF) (TC 9.A.2) family.</text>
</comment>
<keyword evidence="5" id="KW-0732">Signal</keyword>
<dbReference type="GO" id="GO:0000139">
    <property type="term" value="C:Golgi membrane"/>
    <property type="evidence" value="ECO:0007669"/>
    <property type="project" value="UniProtKB-SubCell"/>
</dbReference>
<dbReference type="GO" id="GO:0010008">
    <property type="term" value="C:endosome membrane"/>
    <property type="evidence" value="ECO:0007669"/>
    <property type="project" value="UniProtKB-SubCell"/>
</dbReference>
<evidence type="ECO:0000256" key="2">
    <source>
        <dbReference type="ARBA" id="ARBA00004653"/>
    </source>
</evidence>
<dbReference type="EMBL" id="JBAMMX010000007">
    <property type="protein sequence ID" value="KAK6936215.1"/>
    <property type="molecule type" value="Genomic_DNA"/>
</dbReference>
<dbReference type="PANTHER" id="PTHR10766">
    <property type="entry name" value="TRANSMEMBRANE 9 SUPERFAMILY PROTEIN"/>
    <property type="match status" value="1"/>
</dbReference>
<feature type="transmembrane region" description="Helical" evidence="10">
    <location>
        <begin position="75"/>
        <end position="100"/>
    </location>
</feature>
<accession>A0AAN8VLG2</accession>